<comment type="caution">
    <text evidence="1">The sequence shown here is derived from an EMBL/GenBank/DDBJ whole genome shotgun (WGS) entry which is preliminary data.</text>
</comment>
<protein>
    <submittedName>
        <fullName evidence="1">Uncharacterized protein</fullName>
    </submittedName>
</protein>
<evidence type="ECO:0000313" key="1">
    <source>
        <dbReference type="EMBL" id="KAA8567784.1"/>
    </source>
</evidence>
<dbReference type="Proteomes" id="UP000322873">
    <property type="component" value="Unassembled WGS sequence"/>
</dbReference>
<sequence>MTITLGFLGTLVSASSQVHPSIIYLPTHLILLTILILPFNSSNLTPQCIANNQESILWRLRNYGVEHKIHSRFSARLTR</sequence>
<organism evidence="1 2">
    <name type="scientific">Monilinia fructicola</name>
    <name type="common">Brown rot fungus</name>
    <name type="synonym">Ciboria fructicola</name>
    <dbReference type="NCBI Taxonomy" id="38448"/>
    <lineage>
        <taxon>Eukaryota</taxon>
        <taxon>Fungi</taxon>
        <taxon>Dikarya</taxon>
        <taxon>Ascomycota</taxon>
        <taxon>Pezizomycotina</taxon>
        <taxon>Leotiomycetes</taxon>
        <taxon>Helotiales</taxon>
        <taxon>Sclerotiniaceae</taxon>
        <taxon>Monilinia</taxon>
    </lineage>
</organism>
<dbReference type="EMBL" id="VICG01000010">
    <property type="protein sequence ID" value="KAA8567784.1"/>
    <property type="molecule type" value="Genomic_DNA"/>
</dbReference>
<evidence type="ECO:0000313" key="2">
    <source>
        <dbReference type="Proteomes" id="UP000322873"/>
    </source>
</evidence>
<gene>
    <name evidence="1" type="ORF">EYC84_008247</name>
</gene>
<reference evidence="1 2" key="1">
    <citation type="submission" date="2019-06" db="EMBL/GenBank/DDBJ databases">
        <title>Genome Sequence of the Brown Rot Fungal Pathogen Monilinia fructicola.</title>
        <authorList>
            <person name="De Miccolis Angelini R.M."/>
            <person name="Landi L."/>
            <person name="Abate D."/>
            <person name="Pollastro S."/>
            <person name="Romanazzi G."/>
            <person name="Faretra F."/>
        </authorList>
    </citation>
    <scope>NUCLEOTIDE SEQUENCE [LARGE SCALE GENOMIC DNA]</scope>
    <source>
        <strain evidence="1 2">Mfrc123</strain>
    </source>
</reference>
<dbReference type="AlphaFoldDB" id="A0A5M9JEI8"/>
<keyword evidence="2" id="KW-1185">Reference proteome</keyword>
<proteinExistence type="predicted"/>
<accession>A0A5M9JEI8</accession>
<name>A0A5M9JEI8_MONFR</name>